<dbReference type="Proteomes" id="UP000321926">
    <property type="component" value="Unassembled WGS sequence"/>
</dbReference>
<name>A0A5C8IK60_9BACT</name>
<evidence type="ECO:0000256" key="2">
    <source>
        <dbReference type="SAM" id="SignalP"/>
    </source>
</evidence>
<dbReference type="RefSeq" id="WP_147924145.1">
    <property type="nucleotide sequence ID" value="NZ_VRTY01000158.1"/>
</dbReference>
<keyword evidence="4" id="KW-1185">Reference proteome</keyword>
<feature type="chain" id="PRO_5022735225" evidence="2">
    <location>
        <begin position="22"/>
        <end position="75"/>
    </location>
</feature>
<protein>
    <submittedName>
        <fullName evidence="3">Uncharacterized protein</fullName>
    </submittedName>
</protein>
<evidence type="ECO:0000313" key="4">
    <source>
        <dbReference type="Proteomes" id="UP000321926"/>
    </source>
</evidence>
<comment type="caution">
    <text evidence="3">The sequence shown here is derived from an EMBL/GenBank/DDBJ whole genome shotgun (WGS) entry which is preliminary data.</text>
</comment>
<organism evidence="3 4">
    <name type="scientific">Pontibacter qinzhouensis</name>
    <dbReference type="NCBI Taxonomy" id="2603253"/>
    <lineage>
        <taxon>Bacteria</taxon>
        <taxon>Pseudomonadati</taxon>
        <taxon>Bacteroidota</taxon>
        <taxon>Cytophagia</taxon>
        <taxon>Cytophagales</taxon>
        <taxon>Hymenobacteraceae</taxon>
        <taxon>Pontibacter</taxon>
    </lineage>
</organism>
<feature type="compositionally biased region" description="Polar residues" evidence="1">
    <location>
        <begin position="23"/>
        <end position="37"/>
    </location>
</feature>
<evidence type="ECO:0000313" key="3">
    <source>
        <dbReference type="EMBL" id="TXK22053.1"/>
    </source>
</evidence>
<dbReference type="PROSITE" id="PS51257">
    <property type="entry name" value="PROKAR_LIPOPROTEIN"/>
    <property type="match status" value="1"/>
</dbReference>
<proteinExistence type="predicted"/>
<keyword evidence="2" id="KW-0732">Signal</keyword>
<sequence length="75" mass="8021">MKKNMKLAFAAFALLAFTACGTDNNTATESDTSSMPTDASMGDDISLDMEEDTTVVLQDTTVKDGVVDEIPEEQP</sequence>
<evidence type="ECO:0000256" key="1">
    <source>
        <dbReference type="SAM" id="MobiDB-lite"/>
    </source>
</evidence>
<feature type="region of interest" description="Disordered" evidence="1">
    <location>
        <begin position="23"/>
        <end position="44"/>
    </location>
</feature>
<dbReference type="AlphaFoldDB" id="A0A5C8IK60"/>
<dbReference type="OrthoDB" id="894358at2"/>
<dbReference type="EMBL" id="VRTY01000158">
    <property type="protein sequence ID" value="TXK22053.1"/>
    <property type="molecule type" value="Genomic_DNA"/>
</dbReference>
<gene>
    <name evidence="3" type="ORF">FVR03_23115</name>
</gene>
<accession>A0A5C8IK60</accession>
<feature type="signal peptide" evidence="2">
    <location>
        <begin position="1"/>
        <end position="21"/>
    </location>
</feature>
<reference evidence="3 4" key="1">
    <citation type="submission" date="2019-08" db="EMBL/GenBank/DDBJ databases">
        <authorList>
            <person name="Shi S."/>
        </authorList>
    </citation>
    <scope>NUCLEOTIDE SEQUENCE [LARGE SCALE GENOMIC DNA]</scope>
    <source>
        <strain evidence="3 4">GY10130</strain>
    </source>
</reference>